<protein>
    <recommendedName>
        <fullName evidence="3">Sulfatase</fullName>
    </recommendedName>
</protein>
<evidence type="ECO:0008006" key="3">
    <source>
        <dbReference type="Google" id="ProtNLM"/>
    </source>
</evidence>
<dbReference type="RefSeq" id="WP_090626018.1">
    <property type="nucleotide sequence ID" value="NZ_FOQO01000003.1"/>
</dbReference>
<keyword evidence="2" id="KW-1185">Reference proteome</keyword>
<evidence type="ECO:0000313" key="2">
    <source>
        <dbReference type="Proteomes" id="UP000198670"/>
    </source>
</evidence>
<dbReference type="EMBL" id="FOQO01000003">
    <property type="protein sequence ID" value="SFI30782.1"/>
    <property type="molecule type" value="Genomic_DNA"/>
</dbReference>
<name>A0A1I3H5A6_9SPHI</name>
<proteinExistence type="predicted"/>
<dbReference type="SUPFAM" id="SSF53649">
    <property type="entry name" value="Alkaline phosphatase-like"/>
    <property type="match status" value="1"/>
</dbReference>
<dbReference type="OrthoDB" id="273319at2"/>
<gene>
    <name evidence="1" type="ORF">SAMN05444682_103224</name>
</gene>
<reference evidence="1 2" key="1">
    <citation type="submission" date="2016-10" db="EMBL/GenBank/DDBJ databases">
        <authorList>
            <person name="de Groot N.N."/>
        </authorList>
    </citation>
    <scope>NUCLEOTIDE SEQUENCE [LARGE SCALE GENOMIC DNA]</scope>
    <source>
        <strain evidence="1 2">RK1</strain>
    </source>
</reference>
<sequence>MELGNRAWRMHAYFILFTVAIFLCGSCSSVDGKKTETTLPNILWIVADDLGTDLACYGTPAVQTQILTNLPINGLTRPIAVYIPNPKLKSRLRQR</sequence>
<dbReference type="AlphaFoldDB" id="A0A1I3H5A6"/>
<accession>A0A1I3H5A6</accession>
<evidence type="ECO:0000313" key="1">
    <source>
        <dbReference type="EMBL" id="SFI30782.1"/>
    </source>
</evidence>
<dbReference type="STRING" id="1477437.SAMN05444682_103224"/>
<dbReference type="InterPro" id="IPR017850">
    <property type="entry name" value="Alkaline_phosphatase_core_sf"/>
</dbReference>
<dbReference type="Proteomes" id="UP000198670">
    <property type="component" value="Unassembled WGS sequence"/>
</dbReference>
<organism evidence="1 2">
    <name type="scientific">Parapedobacter indicus</name>
    <dbReference type="NCBI Taxonomy" id="1477437"/>
    <lineage>
        <taxon>Bacteria</taxon>
        <taxon>Pseudomonadati</taxon>
        <taxon>Bacteroidota</taxon>
        <taxon>Sphingobacteriia</taxon>
        <taxon>Sphingobacteriales</taxon>
        <taxon>Sphingobacteriaceae</taxon>
        <taxon>Parapedobacter</taxon>
    </lineage>
</organism>